<feature type="transmembrane region" description="Helical" evidence="6">
    <location>
        <begin position="279"/>
        <end position="303"/>
    </location>
</feature>
<keyword evidence="8" id="KW-1185">Reference proteome</keyword>
<keyword evidence="4 6" id="KW-1133">Transmembrane helix</keyword>
<feature type="transmembrane region" description="Helical" evidence="6">
    <location>
        <begin position="315"/>
        <end position="335"/>
    </location>
</feature>
<feature type="transmembrane region" description="Helical" evidence="6">
    <location>
        <begin position="192"/>
        <end position="210"/>
    </location>
</feature>
<sequence length="492" mass="54954">MKEQHKVAEATTDWRSLTIASIIALFTAIQFTIYFSSLWPYLIQLDPQATESFFGWITAVYSLAQAVMCVGFGYLQNRMKQSRIPILIGLFMMFLGNLIYLLCDVTPYPPKWIMFTSRCVTGLGAGVVTVLRTFAVTASTVSDRSRSISLNSGSFALGLTIGPAIQIIFSPIGYPGIQLIGSLHLDMYTAPAFMGVMINLICACLVIFFFRESNVGLQRNISTENDEHLRFFALPQYDRLAIMTCIFTRFAQMFVITNLETLGAPLSMTMFGWNKQQTVQYNSLMHGGFGFVGFVIYAISVYFDIGKMINHRIGTCVGMCALVAFHLLTFPWWGLPGKIPYQEQYINVNGTMVLNPDPVGCRPSFEWCETTPPINPILFIVTYIFIVGPAFSLINVSMNTVFSTVLGPRNQGTMQGVLMLSGSVARMCGPIFVANLFTEYGPRPAWGIEIVLAGIGALLWVVFYKRIVPLKLPHTLIAGDWFKSKYGYVYKF</sequence>
<protein>
    <recommendedName>
        <fullName evidence="9">Major facilitator superfamily (MFS) profile domain-containing protein</fullName>
    </recommendedName>
</protein>
<evidence type="ECO:0000256" key="2">
    <source>
        <dbReference type="ARBA" id="ARBA00022448"/>
    </source>
</evidence>
<feature type="transmembrane region" description="Helical" evidence="6">
    <location>
        <begin position="153"/>
        <end position="172"/>
    </location>
</feature>
<dbReference type="Gene3D" id="1.20.1250.20">
    <property type="entry name" value="MFS general substrate transporter like domains"/>
    <property type="match status" value="1"/>
</dbReference>
<dbReference type="InterPro" id="IPR011701">
    <property type="entry name" value="MFS"/>
</dbReference>
<evidence type="ECO:0000256" key="5">
    <source>
        <dbReference type="ARBA" id="ARBA00023136"/>
    </source>
</evidence>
<feature type="transmembrane region" description="Helical" evidence="6">
    <location>
        <begin position="84"/>
        <end position="102"/>
    </location>
</feature>
<dbReference type="GO" id="GO:0005765">
    <property type="term" value="C:lysosomal membrane"/>
    <property type="evidence" value="ECO:0007669"/>
    <property type="project" value="TreeGrafter"/>
</dbReference>
<evidence type="ECO:0000256" key="4">
    <source>
        <dbReference type="ARBA" id="ARBA00022989"/>
    </source>
</evidence>
<dbReference type="AlphaFoldDB" id="A0A016TWJ9"/>
<feature type="transmembrane region" description="Helical" evidence="6">
    <location>
        <begin position="240"/>
        <end position="259"/>
    </location>
</feature>
<proteinExistence type="predicted"/>
<evidence type="ECO:0008006" key="9">
    <source>
        <dbReference type="Google" id="ProtNLM"/>
    </source>
</evidence>
<comment type="caution">
    <text evidence="7">The sequence shown here is derived from an EMBL/GenBank/DDBJ whole genome shotgun (WGS) entry which is preliminary data.</text>
</comment>
<dbReference type="OrthoDB" id="370281at2759"/>
<feature type="transmembrane region" description="Helical" evidence="6">
    <location>
        <begin position="53"/>
        <end position="75"/>
    </location>
</feature>
<feature type="transmembrane region" description="Helical" evidence="6">
    <location>
        <begin position="444"/>
        <end position="464"/>
    </location>
</feature>
<organism evidence="7 8">
    <name type="scientific">Ancylostoma ceylanicum</name>
    <dbReference type="NCBI Taxonomy" id="53326"/>
    <lineage>
        <taxon>Eukaryota</taxon>
        <taxon>Metazoa</taxon>
        <taxon>Ecdysozoa</taxon>
        <taxon>Nematoda</taxon>
        <taxon>Chromadorea</taxon>
        <taxon>Rhabditida</taxon>
        <taxon>Rhabditina</taxon>
        <taxon>Rhabditomorpha</taxon>
        <taxon>Strongyloidea</taxon>
        <taxon>Ancylostomatidae</taxon>
        <taxon>Ancylostomatinae</taxon>
        <taxon>Ancylostoma</taxon>
    </lineage>
</organism>
<feature type="transmembrane region" description="Helical" evidence="6">
    <location>
        <begin position="417"/>
        <end position="438"/>
    </location>
</feature>
<dbReference type="GO" id="GO:0022857">
    <property type="term" value="F:transmembrane transporter activity"/>
    <property type="evidence" value="ECO:0007669"/>
    <property type="project" value="InterPro"/>
</dbReference>
<dbReference type="PANTHER" id="PTHR23510">
    <property type="entry name" value="INNER MEMBRANE TRANSPORT PROTEIN YAJR"/>
    <property type="match status" value="1"/>
</dbReference>
<evidence type="ECO:0000256" key="3">
    <source>
        <dbReference type="ARBA" id="ARBA00022692"/>
    </source>
</evidence>
<dbReference type="Pfam" id="PF07690">
    <property type="entry name" value="MFS_1"/>
    <property type="match status" value="2"/>
</dbReference>
<evidence type="ECO:0000256" key="1">
    <source>
        <dbReference type="ARBA" id="ARBA00004127"/>
    </source>
</evidence>
<dbReference type="EMBL" id="JARK01001408">
    <property type="protein sequence ID" value="EYC07136.1"/>
    <property type="molecule type" value="Genomic_DNA"/>
</dbReference>
<feature type="transmembrane region" description="Helical" evidence="6">
    <location>
        <begin position="377"/>
        <end position="396"/>
    </location>
</feature>
<feature type="transmembrane region" description="Helical" evidence="6">
    <location>
        <begin position="122"/>
        <end position="141"/>
    </location>
</feature>
<comment type="subcellular location">
    <subcellularLocation>
        <location evidence="1">Endomembrane system</location>
        <topology evidence="1">Multi-pass membrane protein</topology>
    </subcellularLocation>
</comment>
<dbReference type="InterPro" id="IPR051068">
    <property type="entry name" value="MFS_Domain-Containing_Protein"/>
</dbReference>
<reference evidence="8" key="1">
    <citation type="journal article" date="2015" name="Nat. Genet.">
        <title>The genome and transcriptome of the zoonotic hookworm Ancylostoma ceylanicum identify infection-specific gene families.</title>
        <authorList>
            <person name="Schwarz E.M."/>
            <person name="Hu Y."/>
            <person name="Antoshechkin I."/>
            <person name="Miller M.M."/>
            <person name="Sternberg P.W."/>
            <person name="Aroian R.V."/>
        </authorList>
    </citation>
    <scope>NUCLEOTIDE SEQUENCE</scope>
    <source>
        <strain evidence="8">HY135</strain>
    </source>
</reference>
<dbReference type="STRING" id="53326.A0A016TWJ9"/>
<keyword evidence="5 6" id="KW-0472">Membrane</keyword>
<dbReference type="CDD" id="cd17326">
    <property type="entry name" value="MFS_MFSD8"/>
    <property type="match status" value="1"/>
</dbReference>
<name>A0A016TWJ9_9BILA</name>
<evidence type="ECO:0000313" key="7">
    <source>
        <dbReference type="EMBL" id="EYC07136.1"/>
    </source>
</evidence>
<dbReference type="InterPro" id="IPR036259">
    <property type="entry name" value="MFS_trans_sf"/>
</dbReference>
<feature type="transmembrane region" description="Helical" evidence="6">
    <location>
        <begin position="12"/>
        <end position="33"/>
    </location>
</feature>
<dbReference type="GO" id="GO:0012505">
    <property type="term" value="C:endomembrane system"/>
    <property type="evidence" value="ECO:0007669"/>
    <property type="project" value="UniProtKB-SubCell"/>
</dbReference>
<keyword evidence="3 6" id="KW-0812">Transmembrane</keyword>
<evidence type="ECO:0000313" key="8">
    <source>
        <dbReference type="Proteomes" id="UP000024635"/>
    </source>
</evidence>
<gene>
    <name evidence="7" type="primary">Acey_s0072.g701</name>
    <name evidence="7" type="ORF">Y032_0072g701</name>
</gene>
<dbReference type="PANTHER" id="PTHR23510:SF3">
    <property type="entry name" value="MAJOR FACILITATOR SUPERFAMILY DOMAIN-CONTAINING PROTEIN 8"/>
    <property type="match status" value="1"/>
</dbReference>
<evidence type="ECO:0000256" key="6">
    <source>
        <dbReference type="SAM" id="Phobius"/>
    </source>
</evidence>
<keyword evidence="2" id="KW-0813">Transport</keyword>
<dbReference type="SUPFAM" id="SSF103473">
    <property type="entry name" value="MFS general substrate transporter"/>
    <property type="match status" value="1"/>
</dbReference>
<dbReference type="Proteomes" id="UP000024635">
    <property type="component" value="Unassembled WGS sequence"/>
</dbReference>
<accession>A0A016TWJ9</accession>